<feature type="non-terminal residue" evidence="3">
    <location>
        <position position="1"/>
    </location>
</feature>
<name>A0A151ID79_9HYME</name>
<evidence type="ECO:0000259" key="2">
    <source>
        <dbReference type="Pfam" id="PF00134"/>
    </source>
</evidence>
<feature type="domain" description="Cyclin N-terminal" evidence="2">
    <location>
        <begin position="210"/>
        <end position="330"/>
    </location>
</feature>
<dbReference type="AlphaFoldDB" id="A0A151ID79"/>
<sequence>YRSHSESREIQCAQNSVVQLPNGQKIKHLTDDVKKRTFSSIQMWKEKMRKPYTGTVPKSMTSNVNLNNKTLSQVGIKMNSRTNLRKSSVTRSMNLQPEMSQNHVKNSNKDIEEAQNFNSLKNELKRISNEIVIFLQDKSPLAVQNDTNKSSNSLTPLDGPSFMPLTPTKVHYEKRLTKLSTKKENEFDIICETPYERDYLEDILETERKRDDNALRISHRFLHENVNAEQRRIVVGYIIRLGVHCYYSSHVIYQTIKLFNVTIDRIHMKTDNIQLMALACLWIILKQDAPGDKIPSATVILQLAKDLYINQEKQLLKYEKKILCATKFNIRFADPFSLLSYYVLNVNQDSQRNIIKPNDIPCVYFCSSYMHTNCALRKIIFFLQIDISMLDENLCEIPAFIIAIAAIDLSLYFIYLSNVNVDERWYRVWRSKQSLTEWEERMLNSTKRIMIQRAEYKDFSSNVVHKKYMRSKHGQVTNFLHRKLKTVVIED</sequence>
<organism evidence="3 4">
    <name type="scientific">Cyphomyrmex costatus</name>
    <dbReference type="NCBI Taxonomy" id="456900"/>
    <lineage>
        <taxon>Eukaryota</taxon>
        <taxon>Metazoa</taxon>
        <taxon>Ecdysozoa</taxon>
        <taxon>Arthropoda</taxon>
        <taxon>Hexapoda</taxon>
        <taxon>Insecta</taxon>
        <taxon>Pterygota</taxon>
        <taxon>Neoptera</taxon>
        <taxon>Endopterygota</taxon>
        <taxon>Hymenoptera</taxon>
        <taxon>Apocrita</taxon>
        <taxon>Aculeata</taxon>
        <taxon>Formicoidea</taxon>
        <taxon>Formicidae</taxon>
        <taxon>Myrmicinae</taxon>
        <taxon>Cyphomyrmex</taxon>
    </lineage>
</organism>
<proteinExistence type="predicted"/>
<feature type="transmembrane region" description="Helical" evidence="1">
    <location>
        <begin position="397"/>
        <end position="417"/>
    </location>
</feature>
<evidence type="ECO:0000256" key="1">
    <source>
        <dbReference type="SAM" id="Phobius"/>
    </source>
</evidence>
<evidence type="ECO:0000313" key="4">
    <source>
        <dbReference type="Proteomes" id="UP000078542"/>
    </source>
</evidence>
<gene>
    <name evidence="3" type="ORF">ALC62_10974</name>
</gene>
<dbReference type="Proteomes" id="UP000078542">
    <property type="component" value="Unassembled WGS sequence"/>
</dbReference>
<dbReference type="Gene3D" id="1.10.472.10">
    <property type="entry name" value="Cyclin-like"/>
    <property type="match status" value="2"/>
</dbReference>
<dbReference type="InterPro" id="IPR006671">
    <property type="entry name" value="Cyclin_N"/>
</dbReference>
<keyword evidence="1" id="KW-0472">Membrane</keyword>
<protein>
    <recommendedName>
        <fullName evidence="2">Cyclin N-terminal domain-containing protein</fullName>
    </recommendedName>
</protein>
<keyword evidence="4" id="KW-1185">Reference proteome</keyword>
<dbReference type="SUPFAM" id="SSF47954">
    <property type="entry name" value="Cyclin-like"/>
    <property type="match status" value="1"/>
</dbReference>
<keyword evidence="1" id="KW-0812">Transmembrane</keyword>
<dbReference type="InterPro" id="IPR036915">
    <property type="entry name" value="Cyclin-like_sf"/>
</dbReference>
<reference evidence="3 4" key="1">
    <citation type="submission" date="2016-03" db="EMBL/GenBank/DDBJ databases">
        <title>Cyphomyrmex costatus WGS genome.</title>
        <authorList>
            <person name="Nygaard S."/>
            <person name="Hu H."/>
            <person name="Boomsma J."/>
            <person name="Zhang G."/>
        </authorList>
    </citation>
    <scope>NUCLEOTIDE SEQUENCE [LARGE SCALE GENOMIC DNA]</scope>
    <source>
        <strain evidence="3">MS0001</strain>
        <tissue evidence="3">Whole body</tissue>
    </source>
</reference>
<keyword evidence="1" id="KW-1133">Transmembrane helix</keyword>
<dbReference type="EMBL" id="KQ977989">
    <property type="protein sequence ID" value="KYM98330.1"/>
    <property type="molecule type" value="Genomic_DNA"/>
</dbReference>
<dbReference type="Pfam" id="PF00134">
    <property type="entry name" value="Cyclin_N"/>
    <property type="match status" value="1"/>
</dbReference>
<dbReference type="STRING" id="456900.A0A151ID79"/>
<evidence type="ECO:0000313" key="3">
    <source>
        <dbReference type="EMBL" id="KYM98330.1"/>
    </source>
</evidence>
<accession>A0A151ID79</accession>